<dbReference type="Proteomes" id="UP001165064">
    <property type="component" value="Unassembled WGS sequence"/>
</dbReference>
<accession>A0ACB5TCX6</accession>
<comment type="caution">
    <text evidence="1">The sequence shown here is derived from an EMBL/GenBank/DDBJ whole genome shotgun (WGS) entry which is preliminary data.</text>
</comment>
<evidence type="ECO:0000313" key="2">
    <source>
        <dbReference type="Proteomes" id="UP001165064"/>
    </source>
</evidence>
<evidence type="ECO:0000313" key="1">
    <source>
        <dbReference type="EMBL" id="GME86174.1"/>
    </source>
</evidence>
<gene>
    <name evidence="1" type="ORF">Amon02_000789000</name>
</gene>
<protein>
    <submittedName>
        <fullName evidence="1">Unnamed protein product</fullName>
    </submittedName>
</protein>
<name>A0ACB5TCX6_AMBMO</name>
<dbReference type="EMBL" id="BSXS01006769">
    <property type="protein sequence ID" value="GME86174.1"/>
    <property type="molecule type" value="Genomic_DNA"/>
</dbReference>
<sequence>MQFSSVLVFASSALAAYSNCTDSTITYETTVEQVVTAYTTYCPEATEITTNGKTITVTGATTLTITDCPCTIKSTFLTSGVVSSAPATSPATSPATVPVPAASKAVPSKAVVASSSGSAVVPTLSTAEGSAAKVGVAGLAAIAGVAAYLL</sequence>
<proteinExistence type="predicted"/>
<reference evidence="1" key="1">
    <citation type="submission" date="2023-04" db="EMBL/GenBank/DDBJ databases">
        <title>Ambrosiozyma monospora NBRC 10751.</title>
        <authorList>
            <person name="Ichikawa N."/>
            <person name="Sato H."/>
            <person name="Tonouchi N."/>
        </authorList>
    </citation>
    <scope>NUCLEOTIDE SEQUENCE</scope>
    <source>
        <strain evidence="1">NBRC 10751</strain>
    </source>
</reference>
<keyword evidence="2" id="KW-1185">Reference proteome</keyword>
<organism evidence="1 2">
    <name type="scientific">Ambrosiozyma monospora</name>
    <name type="common">Yeast</name>
    <name type="synonym">Endomycopsis monosporus</name>
    <dbReference type="NCBI Taxonomy" id="43982"/>
    <lineage>
        <taxon>Eukaryota</taxon>
        <taxon>Fungi</taxon>
        <taxon>Dikarya</taxon>
        <taxon>Ascomycota</taxon>
        <taxon>Saccharomycotina</taxon>
        <taxon>Pichiomycetes</taxon>
        <taxon>Pichiales</taxon>
        <taxon>Pichiaceae</taxon>
        <taxon>Ambrosiozyma</taxon>
    </lineage>
</organism>